<dbReference type="Proteomes" id="UP000654670">
    <property type="component" value="Unassembled WGS sequence"/>
</dbReference>
<dbReference type="Gene3D" id="3.30.2310.20">
    <property type="entry name" value="RelE-like"/>
    <property type="match status" value="1"/>
</dbReference>
<reference evidence="2" key="1">
    <citation type="journal article" date="2014" name="Int. J. Syst. Evol. Microbiol.">
        <title>Complete genome sequence of Corynebacterium casei LMG S-19264T (=DSM 44701T), isolated from a smear-ripened cheese.</title>
        <authorList>
            <consortium name="US DOE Joint Genome Institute (JGI-PGF)"/>
            <person name="Walter F."/>
            <person name="Albersmeier A."/>
            <person name="Kalinowski J."/>
            <person name="Ruckert C."/>
        </authorList>
    </citation>
    <scope>NUCLEOTIDE SEQUENCE</scope>
    <source>
        <strain evidence="2">JCM 15325</strain>
    </source>
</reference>
<keyword evidence="1" id="KW-1277">Toxin-antitoxin system</keyword>
<keyword evidence="3" id="KW-1185">Reference proteome</keyword>
<dbReference type="InterPro" id="IPR007712">
    <property type="entry name" value="RelE/ParE_toxin"/>
</dbReference>
<gene>
    <name evidence="2" type="ORF">GCM10007968_29800</name>
</gene>
<name>A0A917S831_9BACL</name>
<dbReference type="Pfam" id="PF05016">
    <property type="entry name" value="ParE_toxin"/>
    <property type="match status" value="1"/>
</dbReference>
<protein>
    <recommendedName>
        <fullName evidence="4">Type II toxin-antitoxin system RelE/ParE family toxin</fullName>
    </recommendedName>
</protein>
<organism evidence="2 3">
    <name type="scientific">Sporolactobacillus putidus</name>
    <dbReference type="NCBI Taxonomy" id="492735"/>
    <lineage>
        <taxon>Bacteria</taxon>
        <taxon>Bacillati</taxon>
        <taxon>Bacillota</taxon>
        <taxon>Bacilli</taxon>
        <taxon>Bacillales</taxon>
        <taxon>Sporolactobacillaceae</taxon>
        <taxon>Sporolactobacillus</taxon>
    </lineage>
</organism>
<dbReference type="InterPro" id="IPR035093">
    <property type="entry name" value="RelE/ParE_toxin_dom_sf"/>
</dbReference>
<evidence type="ECO:0008006" key="4">
    <source>
        <dbReference type="Google" id="ProtNLM"/>
    </source>
</evidence>
<comment type="caution">
    <text evidence="2">The sequence shown here is derived from an EMBL/GenBank/DDBJ whole genome shotgun (WGS) entry which is preliminary data.</text>
</comment>
<accession>A0A917S831</accession>
<evidence type="ECO:0000256" key="1">
    <source>
        <dbReference type="ARBA" id="ARBA00022649"/>
    </source>
</evidence>
<sequence>MNPWKVVYTEHAERDLRDIYKYIAFSLLEPETAKKQTLRIMDTVAKLNTMPLRFPLYDKEPWHRKGLRVLPTDNYLAFYLLVEPLKSVAVIRVLHGGRDIDAQLQRTEET</sequence>
<dbReference type="AlphaFoldDB" id="A0A917S831"/>
<dbReference type="RefSeq" id="WP_188804785.1">
    <property type="nucleotide sequence ID" value="NZ_BMOK01000018.1"/>
</dbReference>
<proteinExistence type="predicted"/>
<reference evidence="2" key="2">
    <citation type="submission" date="2020-09" db="EMBL/GenBank/DDBJ databases">
        <authorList>
            <person name="Sun Q."/>
            <person name="Ohkuma M."/>
        </authorList>
    </citation>
    <scope>NUCLEOTIDE SEQUENCE</scope>
    <source>
        <strain evidence="2">JCM 15325</strain>
    </source>
</reference>
<dbReference type="EMBL" id="BMOK01000018">
    <property type="protein sequence ID" value="GGL63846.1"/>
    <property type="molecule type" value="Genomic_DNA"/>
</dbReference>
<dbReference type="SUPFAM" id="SSF143011">
    <property type="entry name" value="RelE-like"/>
    <property type="match status" value="1"/>
</dbReference>
<evidence type="ECO:0000313" key="3">
    <source>
        <dbReference type="Proteomes" id="UP000654670"/>
    </source>
</evidence>
<evidence type="ECO:0000313" key="2">
    <source>
        <dbReference type="EMBL" id="GGL63846.1"/>
    </source>
</evidence>